<name>A0ACA9M796_9GLOM</name>
<proteinExistence type="predicted"/>
<dbReference type="Proteomes" id="UP000789860">
    <property type="component" value="Unassembled WGS sequence"/>
</dbReference>
<comment type="caution">
    <text evidence="1">The sequence shown here is derived from an EMBL/GenBank/DDBJ whole genome shotgun (WGS) entry which is preliminary data.</text>
</comment>
<protein>
    <submittedName>
        <fullName evidence="1">9397_t:CDS:1</fullName>
    </submittedName>
</protein>
<sequence length="111" mass="13081">VDLHHLSAAYSTSFLPKPYSCDYCKSLLGKDDEIVLICGHKYHILCYNRKNRKCVYCEKYYKREIFENVNSFLKQIEKGADILTPEDFEDNETAEESEEKENSEEIKNEKN</sequence>
<gene>
    <name evidence="1" type="ORF">SCALOS_LOCUS5950</name>
</gene>
<organism evidence="1 2">
    <name type="scientific">Scutellospora calospora</name>
    <dbReference type="NCBI Taxonomy" id="85575"/>
    <lineage>
        <taxon>Eukaryota</taxon>
        <taxon>Fungi</taxon>
        <taxon>Fungi incertae sedis</taxon>
        <taxon>Mucoromycota</taxon>
        <taxon>Glomeromycotina</taxon>
        <taxon>Glomeromycetes</taxon>
        <taxon>Diversisporales</taxon>
        <taxon>Gigasporaceae</taxon>
        <taxon>Scutellospora</taxon>
    </lineage>
</organism>
<evidence type="ECO:0000313" key="2">
    <source>
        <dbReference type="Proteomes" id="UP000789860"/>
    </source>
</evidence>
<accession>A0ACA9M796</accession>
<reference evidence="1" key="1">
    <citation type="submission" date="2021-06" db="EMBL/GenBank/DDBJ databases">
        <authorList>
            <person name="Kallberg Y."/>
            <person name="Tangrot J."/>
            <person name="Rosling A."/>
        </authorList>
    </citation>
    <scope>NUCLEOTIDE SEQUENCE</scope>
    <source>
        <strain evidence="1">AU212A</strain>
    </source>
</reference>
<feature type="non-terminal residue" evidence="1">
    <location>
        <position position="1"/>
    </location>
</feature>
<evidence type="ECO:0000313" key="1">
    <source>
        <dbReference type="EMBL" id="CAG8573977.1"/>
    </source>
</evidence>
<dbReference type="EMBL" id="CAJVPM010010540">
    <property type="protein sequence ID" value="CAG8573977.1"/>
    <property type="molecule type" value="Genomic_DNA"/>
</dbReference>
<keyword evidence="2" id="KW-1185">Reference proteome</keyword>